<dbReference type="HOGENOM" id="CLU_1213090_0_0_9"/>
<protein>
    <submittedName>
        <fullName evidence="1">Uncharacterized protein</fullName>
    </submittedName>
</protein>
<dbReference type="KEGG" id="cpas:Clopa_2763"/>
<dbReference type="Proteomes" id="UP000013523">
    <property type="component" value="Chromosome"/>
</dbReference>
<dbReference type="PATRIC" id="fig|86416.3.peg.2750"/>
<evidence type="ECO:0000313" key="1">
    <source>
        <dbReference type="EMBL" id="AGK97602.1"/>
    </source>
</evidence>
<proteinExistence type="predicted"/>
<evidence type="ECO:0000313" key="2">
    <source>
        <dbReference type="Proteomes" id="UP000013523"/>
    </source>
</evidence>
<dbReference type="EMBL" id="CP003261">
    <property type="protein sequence ID" value="AGK97602.1"/>
    <property type="molecule type" value="Genomic_DNA"/>
</dbReference>
<name>R4K3A4_CLOPA</name>
<accession>R4K3A4</accession>
<organism evidence="1 2">
    <name type="scientific">Clostridium pasteurianum BC1</name>
    <dbReference type="NCBI Taxonomy" id="86416"/>
    <lineage>
        <taxon>Bacteria</taxon>
        <taxon>Bacillati</taxon>
        <taxon>Bacillota</taxon>
        <taxon>Clostridia</taxon>
        <taxon>Eubacteriales</taxon>
        <taxon>Clostridiaceae</taxon>
        <taxon>Clostridium</taxon>
    </lineage>
</organism>
<dbReference type="AlphaFoldDB" id="R4K3A4"/>
<gene>
    <name evidence="1" type="ORF">Clopa_2763</name>
</gene>
<sequence>MEDNNSKISLRNVLLDIARKNYEQSLRLTRIDFFHLYDSCKINNLVSEKIKEVQVYIDELDIEGLLKKLGYKLNTPRLKKAQVDFRLRQIMSSIIESKKFKKRIDKRFSISISTLFASSIDISSEELIIRELEELIRKIVIEELFYQVKKREYVLQNNILFEKKAFSKIKLILLRMMKYIKYNYKSITLEIIKDLIISVIANIIAKSINRRIKTPVIIFLEKSKESQM</sequence>
<dbReference type="RefSeq" id="WP_015615898.1">
    <property type="nucleotide sequence ID" value="NC_021182.1"/>
</dbReference>
<reference evidence="1 2" key="1">
    <citation type="submission" date="2012-01" db="EMBL/GenBank/DDBJ databases">
        <title>Complete sequence of chromosome of Clostridium pasteurianum BC1.</title>
        <authorList>
            <consortium name="US DOE Joint Genome Institute"/>
            <person name="Lucas S."/>
            <person name="Han J."/>
            <person name="Lapidus A."/>
            <person name="Cheng J.-F."/>
            <person name="Goodwin L."/>
            <person name="Pitluck S."/>
            <person name="Peters L."/>
            <person name="Mikhailova N."/>
            <person name="Teshima H."/>
            <person name="Detter J.C."/>
            <person name="Han C."/>
            <person name="Tapia R."/>
            <person name="Land M."/>
            <person name="Hauser L."/>
            <person name="Kyrpides N."/>
            <person name="Ivanova N."/>
            <person name="Pagani I."/>
            <person name="Dunn J."/>
            <person name="Taghavi S."/>
            <person name="Francis A."/>
            <person name="van der Lelie D."/>
            <person name="Woyke T."/>
        </authorList>
    </citation>
    <scope>NUCLEOTIDE SEQUENCE [LARGE SCALE GENOMIC DNA]</scope>
    <source>
        <strain evidence="1 2">BC1</strain>
    </source>
</reference>
<keyword evidence="2" id="KW-1185">Reference proteome</keyword>